<dbReference type="RefSeq" id="WP_163994925.1">
    <property type="nucleotide sequence ID" value="NZ_WUEY01000050.1"/>
</dbReference>
<organism evidence="2 3">
    <name type="scientific">Rhizobium lusitanum</name>
    <dbReference type="NCBI Taxonomy" id="293958"/>
    <lineage>
        <taxon>Bacteria</taxon>
        <taxon>Pseudomonadati</taxon>
        <taxon>Pseudomonadota</taxon>
        <taxon>Alphaproteobacteria</taxon>
        <taxon>Hyphomicrobiales</taxon>
        <taxon>Rhizobiaceae</taxon>
        <taxon>Rhizobium/Agrobacterium group</taxon>
        <taxon>Rhizobium</taxon>
    </lineage>
</organism>
<keyword evidence="1" id="KW-1133">Transmembrane helix</keyword>
<keyword evidence="1" id="KW-0472">Membrane</keyword>
<dbReference type="AlphaFoldDB" id="A0A6L9UK83"/>
<reference evidence="2 3" key="1">
    <citation type="submission" date="2019-12" db="EMBL/GenBank/DDBJ databases">
        <title>Rhizobium genotypes associated with high levels of biological nitrogen fixation by grain legumes in a temperate-maritime cropping system.</title>
        <authorList>
            <person name="Maluk M."/>
            <person name="Francesc Ferrando Molina F."/>
            <person name="Lopez Del Egido L."/>
            <person name="Lafos M."/>
            <person name="Langarica-Fuentes A."/>
            <person name="Gebre Yohannes G."/>
            <person name="Young M.W."/>
            <person name="Martin P."/>
            <person name="Gantlett R."/>
            <person name="Kenicer G."/>
            <person name="Hawes C."/>
            <person name="Begg G.S."/>
            <person name="Quilliam R.S."/>
            <person name="Squire G.R."/>
            <person name="Poole P.S."/>
            <person name="Young P.W."/>
            <person name="Iannetta P.M."/>
            <person name="James E.K."/>
        </authorList>
    </citation>
    <scope>NUCLEOTIDE SEQUENCE [LARGE SCALE GENOMIC DNA]</scope>
    <source>
        <strain evidence="2 3">JHI1118</strain>
    </source>
</reference>
<accession>A0A6L9UK83</accession>
<evidence type="ECO:0000313" key="3">
    <source>
        <dbReference type="Proteomes" id="UP000483035"/>
    </source>
</evidence>
<feature type="transmembrane region" description="Helical" evidence="1">
    <location>
        <begin position="98"/>
        <end position="120"/>
    </location>
</feature>
<dbReference type="Proteomes" id="UP000483035">
    <property type="component" value="Unassembled WGS sequence"/>
</dbReference>
<proteinExistence type="predicted"/>
<comment type="caution">
    <text evidence="2">The sequence shown here is derived from an EMBL/GenBank/DDBJ whole genome shotgun (WGS) entry which is preliminary data.</text>
</comment>
<evidence type="ECO:0000256" key="1">
    <source>
        <dbReference type="SAM" id="Phobius"/>
    </source>
</evidence>
<name>A0A6L9UK83_9HYPH</name>
<protein>
    <submittedName>
        <fullName evidence="2">Uncharacterized protein</fullName>
    </submittedName>
</protein>
<keyword evidence="1" id="KW-0812">Transmembrane</keyword>
<evidence type="ECO:0000313" key="2">
    <source>
        <dbReference type="EMBL" id="NEI74998.1"/>
    </source>
</evidence>
<gene>
    <name evidence="2" type="ORF">GR212_36320</name>
</gene>
<sequence length="124" mass="14262">MNAGIQVQEIQPEMPVWSAFTGCYRDQSSLFLKVRHGFREGGTVAYPGNRGLREHHSLPLNCVAAQMFHSVWNIWRQCPFSSRKFQDETMYPRDLNELIFAIVILLMPVILGAAALLYHLGWIR</sequence>
<dbReference type="EMBL" id="WUEY01000050">
    <property type="protein sequence ID" value="NEI74998.1"/>
    <property type="molecule type" value="Genomic_DNA"/>
</dbReference>